<evidence type="ECO:0000259" key="2">
    <source>
        <dbReference type="Pfam" id="PF13087"/>
    </source>
</evidence>
<dbReference type="InParanoid" id="A0A1Z5RLU1"/>
<organism evidence="3 4">
    <name type="scientific">Sorghum bicolor</name>
    <name type="common">Sorghum</name>
    <name type="synonym">Sorghum vulgare</name>
    <dbReference type="NCBI Taxonomy" id="4558"/>
    <lineage>
        <taxon>Eukaryota</taxon>
        <taxon>Viridiplantae</taxon>
        <taxon>Streptophyta</taxon>
        <taxon>Embryophyta</taxon>
        <taxon>Tracheophyta</taxon>
        <taxon>Spermatophyta</taxon>
        <taxon>Magnoliopsida</taxon>
        <taxon>Liliopsida</taxon>
        <taxon>Poales</taxon>
        <taxon>Poaceae</taxon>
        <taxon>PACMAD clade</taxon>
        <taxon>Panicoideae</taxon>
        <taxon>Andropogonodae</taxon>
        <taxon>Andropogoneae</taxon>
        <taxon>Sorghinae</taxon>
        <taxon>Sorghum</taxon>
    </lineage>
</organism>
<protein>
    <recommendedName>
        <fullName evidence="5">Helicase ATP-binding domain-containing protein</fullName>
    </recommendedName>
</protein>
<dbReference type="Proteomes" id="UP000000768">
    <property type="component" value="Chromosome 4"/>
</dbReference>
<dbReference type="SUPFAM" id="SSF52540">
    <property type="entry name" value="P-loop containing nucleoside triphosphate hydrolases"/>
    <property type="match status" value="1"/>
</dbReference>
<proteinExistence type="predicted"/>
<evidence type="ECO:0008006" key="5">
    <source>
        <dbReference type="Google" id="ProtNLM"/>
    </source>
</evidence>
<dbReference type="Pfam" id="PF13086">
    <property type="entry name" value="AAA_11"/>
    <property type="match status" value="1"/>
</dbReference>
<keyword evidence="4" id="KW-1185">Reference proteome</keyword>
<sequence length="814" mass="90607">MGEVKGSTQIMWERNTSRGESSPDPGHDLVRLIFSWSFHDIMNHNLFADKVKTIPDRFSGLMDYLEAFRLPLLEEMREEMSTNLVDALSSSRHFPIDAVRALPVRKDKSGDAQASPSMYRLIVARGRGRRHGARDFPCTGDVVLLSDATSPCRRPADLTRDGRSCCLAHVRYANDSALALEMVAASERLEQQASTRYAFGVSLISLIPYERIWRCLDYAAAVQRKPALVRVVAGDVDDGHDMRLPASPPPPCWRRGYPRSGSGKTKTISVLLLLMSQQSAAGCRVLTCAPTNTAIRQVASRLLELRKQQHPSGASDDGGGCLGDLLLFGNRQRMSIATGSSLDDIFLDTRLNRLRACFSPDTGWRQCLRSVEVFLSGRPRWWLHEDRRRNQVTFTGRSRFHQILQRLSSCFRTIMLHVPRAIIMESNYINIFALIDMLQGFSRLLDWMCCMCSGNEREACNEKLERYKVDILFLTRALNRGLKLPLTRSEKQIMEFCFESASLVFCTVSGSAKMLGQRMDLLLIDEAAQLKECESLIPLQLYGLKHAVLIGDECQLPATVKSKVAASALLGRSMFERLSLQGHKKHLLNIQYRMHPSISIFPNTSFYSSKILDGPNVMQGGHERSYLEGAMFGPYSFINIDGREESGRSKRNMAEVAAMRPLALRVNSVDGFQGSEEDIIILSTVRHCLWILGNAATLHGSGSIWAELVRDAEKRGCLFNWNDGTSAASSPVTPPPLGAGVVGYEQGGGHQAHAADAAGFWTLLRLDTLRGGAKRITTMVVGWGTRQAARVVACLEEQRGVQLVVPRDRERAGD</sequence>
<dbReference type="InterPro" id="IPR027417">
    <property type="entry name" value="P-loop_NTPase"/>
</dbReference>
<reference evidence="4" key="2">
    <citation type="journal article" date="2018" name="Plant J.">
        <title>The Sorghum bicolor reference genome: improved assembly, gene annotations, a transcriptome atlas, and signatures of genome organization.</title>
        <authorList>
            <person name="McCormick R.F."/>
            <person name="Truong S.K."/>
            <person name="Sreedasyam A."/>
            <person name="Jenkins J."/>
            <person name="Shu S."/>
            <person name="Sims D."/>
            <person name="Kennedy M."/>
            <person name="Amirebrahimi M."/>
            <person name="Weers B.D."/>
            <person name="McKinley B."/>
            <person name="Mattison A."/>
            <person name="Morishige D.T."/>
            <person name="Grimwood J."/>
            <person name="Schmutz J."/>
            <person name="Mullet J.E."/>
        </authorList>
    </citation>
    <scope>NUCLEOTIDE SEQUENCE [LARGE SCALE GENOMIC DNA]</scope>
    <source>
        <strain evidence="4">cv. BTx623</strain>
    </source>
</reference>
<dbReference type="InterPro" id="IPR045055">
    <property type="entry name" value="DNA2/NAM7-like"/>
</dbReference>
<feature type="domain" description="DNA2/NAM7 helicase-like C-terminal" evidence="2">
    <location>
        <begin position="663"/>
        <end position="687"/>
    </location>
</feature>
<reference evidence="3 4" key="1">
    <citation type="journal article" date="2009" name="Nature">
        <title>The Sorghum bicolor genome and the diversification of grasses.</title>
        <authorList>
            <person name="Paterson A.H."/>
            <person name="Bowers J.E."/>
            <person name="Bruggmann R."/>
            <person name="Dubchak I."/>
            <person name="Grimwood J."/>
            <person name="Gundlach H."/>
            <person name="Haberer G."/>
            <person name="Hellsten U."/>
            <person name="Mitros T."/>
            <person name="Poliakov A."/>
            <person name="Schmutz J."/>
            <person name="Spannagl M."/>
            <person name="Tang H."/>
            <person name="Wang X."/>
            <person name="Wicker T."/>
            <person name="Bharti A.K."/>
            <person name="Chapman J."/>
            <person name="Feltus F.A."/>
            <person name="Gowik U."/>
            <person name="Grigoriev I.V."/>
            <person name="Lyons E."/>
            <person name="Maher C.A."/>
            <person name="Martis M."/>
            <person name="Narechania A."/>
            <person name="Otillar R.P."/>
            <person name="Penning B.W."/>
            <person name="Salamov A.A."/>
            <person name="Wang Y."/>
            <person name="Zhang L."/>
            <person name="Carpita N.C."/>
            <person name="Freeling M."/>
            <person name="Gingle A.R."/>
            <person name="Hash C.T."/>
            <person name="Keller B."/>
            <person name="Klein P."/>
            <person name="Kresovich S."/>
            <person name="McCann M.C."/>
            <person name="Ming R."/>
            <person name="Peterson D.G."/>
            <person name="Mehboob-ur-Rahman"/>
            <person name="Ware D."/>
            <person name="Westhoff P."/>
            <person name="Mayer K.F."/>
            <person name="Messing J."/>
            <person name="Rokhsar D.S."/>
        </authorList>
    </citation>
    <scope>NUCLEOTIDE SEQUENCE [LARGE SCALE GENOMIC DNA]</scope>
    <source>
        <strain evidence="4">cv. BTx623</strain>
    </source>
</reference>
<dbReference type="PANTHER" id="PTHR10887">
    <property type="entry name" value="DNA2/NAM7 HELICASE FAMILY"/>
    <property type="match status" value="1"/>
</dbReference>
<evidence type="ECO:0000313" key="3">
    <source>
        <dbReference type="EMBL" id="OQU84722.1"/>
    </source>
</evidence>
<dbReference type="Gramene" id="OQU84722">
    <property type="protein sequence ID" value="OQU84722"/>
    <property type="gene ID" value="SORBI_3004G113500"/>
</dbReference>
<dbReference type="CDD" id="cd18808">
    <property type="entry name" value="SF1_C_Upf1"/>
    <property type="match status" value="1"/>
</dbReference>
<dbReference type="InterPro" id="IPR041677">
    <property type="entry name" value="DNA2/NAM7_AAA_11"/>
</dbReference>
<dbReference type="Gene3D" id="3.40.50.300">
    <property type="entry name" value="P-loop containing nucleotide triphosphate hydrolases"/>
    <property type="match status" value="3"/>
</dbReference>
<dbReference type="EMBL" id="CM000763">
    <property type="protein sequence ID" value="OQU84722.1"/>
    <property type="molecule type" value="Genomic_DNA"/>
</dbReference>
<dbReference type="AlphaFoldDB" id="A0A1Z5RLU1"/>
<evidence type="ECO:0000259" key="1">
    <source>
        <dbReference type="Pfam" id="PF13086"/>
    </source>
</evidence>
<dbReference type="Pfam" id="PF13087">
    <property type="entry name" value="AAA_12"/>
    <property type="match status" value="2"/>
</dbReference>
<name>A0A1Z5RLU1_SORBI</name>
<accession>A0A1Z5RLU1</accession>
<dbReference type="PANTHER" id="PTHR10887:SF479">
    <property type="entry name" value="DNA2_NAM7 HELICASE HELICASE DOMAIN-CONTAINING PROTEIN"/>
    <property type="match status" value="1"/>
</dbReference>
<dbReference type="InterPro" id="IPR047187">
    <property type="entry name" value="SF1_C_Upf1"/>
</dbReference>
<evidence type="ECO:0000313" key="4">
    <source>
        <dbReference type="Proteomes" id="UP000000768"/>
    </source>
</evidence>
<dbReference type="GO" id="GO:0004386">
    <property type="term" value="F:helicase activity"/>
    <property type="evidence" value="ECO:0007669"/>
    <property type="project" value="InterPro"/>
</dbReference>
<dbReference type="InterPro" id="IPR041679">
    <property type="entry name" value="DNA2/NAM7-like_C"/>
</dbReference>
<dbReference type="OMA" id="ACSPCIG"/>
<feature type="domain" description="DNA2/NAM7 helicase helicase" evidence="1">
    <location>
        <begin position="258"/>
        <end position="563"/>
    </location>
</feature>
<feature type="domain" description="DNA2/NAM7 helicase-like C-terminal" evidence="2">
    <location>
        <begin position="570"/>
        <end position="657"/>
    </location>
</feature>
<gene>
    <name evidence="3" type="ORF">SORBI_3004G113500</name>
</gene>
<dbReference type="STRING" id="4558.A0A1Z5RLU1"/>